<evidence type="ECO:0000256" key="3">
    <source>
        <dbReference type="ARBA" id="ARBA00022603"/>
    </source>
</evidence>
<sequence>MYYCPPSPPPLSPEGDDLFPPTKAGCSENSAAVMAMPTPSSSPLMTFKRDFDTMDHDDILVPSQADANSANNEDATSISTSSTQDARRSKRIHKMAPKNYAVDIEPEDTGALSESDSMATEDSEYDGDNAEDNSSYQDIETVLDFSSGTPYMVGGPSRQTTNSTLGLFPQAMDSTLGLFPQAMDSTHGLFPQAMDSTHGLFPQAMDSTHGLFPQAMNSTLGLSSQVTNTMPDLAPHQDTTRKANLPIRIVKLSNTDRVIGVLSSMLDPVKRDVWSQLLRRQKKPSTKIPTIPAQSFEDFMKQGQTGDSTTEDIDTVTKYCRMTGFMAIYLAFIQVVFQDLADGMPENIFQDFMGLFKCGNDVASASDDLFSWYHWRYWPYLVSQIRQHLQREGCNRFSSMDNIDTILTRFYTQNILAPTAYEQQKNNGQYFTPKSVVQFMWSICLRGNSSNSNIIGTLPRVLDPCMGMGAFLCDYITRLVQKAMADPAIWNNGAALQRILIQLPESMWGVEIDPFVYKLGKLNIMAHIFPLYRQCRALNVSLDGFSIGRLSLFRNNTLLLLGSDPNSDDTDNAKWEHHQLSRLRFPDRLSFDYVLANPPYKIQKLIQLVDPDVASYNDLNVVAAKGNQAYLFFLRFCLQRVHPTNGQLCFITPTQWTIGVYTKPLREWIWKHCRLLNFYQFQQFKVWNNVGTDSLIFRLCMRHQHSNIDPDVNEVQYLQYSARLTSLEDMLDAYYNFDPHHLSSNDPLIIHKLTPSHDLNQLSNVMADSFKALSPSHNSLVFELMALTRGYPKLCDMTANAPLEQHRGTSCTPLYGLVVRTQWALEHFGKECCDTWLEPILYWNGKSIIPPRYSKKFRKADDPHGIRLYNDKSRVFWRHRDERRMKKRERPPSEAYIHFDGATDRDIPLYSLIKVSRQEAETLNKKSALYKYLREARMELQPELKNKDVIFCSRKQSAGVDKSVKLIHPWHFCYYTKALPRLRFSIDRHRHALTNQWTYFTVNKRQFCKANNNTTAETQSTPAWENYYLGIVNSSTFQFFCKVHCAYDQRGRMQMQDTSIAKIPHPPPTLNQVSLMDSYVKQLIAVRQLLYRMMKYITPCASVMTIVRQCDWNLAPSDRCQLEQVSPPYDLASEKDEDGGTMARLLQQGGGTLADQMVRALMVNSFLQYIMDHLVYRIYQIPPDLQLKLEKDLKTHLTEDWTKYHPLLEGRSVGSAVRALLAGNLVLPPGPF</sequence>
<dbReference type="InterPro" id="IPR011639">
    <property type="entry name" value="MethylTrfase_TaqI-like_dom"/>
</dbReference>
<protein>
    <recommendedName>
        <fullName evidence="2">site-specific DNA-methyltransferase (adenine-specific)</fullName>
        <ecNumber evidence="2">2.1.1.72</ecNumber>
    </recommendedName>
</protein>
<keyword evidence="10" id="KW-1185">Reference proteome</keyword>
<evidence type="ECO:0000313" key="10">
    <source>
        <dbReference type="Proteomes" id="UP000078561"/>
    </source>
</evidence>
<dbReference type="InterPro" id="IPR029063">
    <property type="entry name" value="SAM-dependent_MTases_sf"/>
</dbReference>
<dbReference type="PANTHER" id="PTHR33841:SF5">
    <property type="entry name" value="DNA METHYLASE (MODIFICATION METHYLASE) (METHYLTRANSFERASE)-RELATED"/>
    <property type="match status" value="1"/>
</dbReference>
<dbReference type="GO" id="GO:0003676">
    <property type="term" value="F:nucleic acid binding"/>
    <property type="evidence" value="ECO:0007669"/>
    <property type="project" value="InterPro"/>
</dbReference>
<dbReference type="InterPro" id="IPR002052">
    <property type="entry name" value="DNA_methylase_N6_adenine_CS"/>
</dbReference>
<reference evidence="9" key="1">
    <citation type="submission" date="2016-04" db="EMBL/GenBank/DDBJ databases">
        <authorList>
            <person name="Evans L.H."/>
            <person name="Alamgir A."/>
            <person name="Owens N."/>
            <person name="Weber N.D."/>
            <person name="Virtaneva K."/>
            <person name="Barbian K."/>
            <person name="Babar A."/>
            <person name="Rosenke K."/>
        </authorList>
    </citation>
    <scope>NUCLEOTIDE SEQUENCE [LARGE SCALE GENOMIC DNA]</scope>
    <source>
        <strain evidence="9">CBS 101.48</strain>
    </source>
</reference>
<accession>A0A163K4W1</accession>
<dbReference type="GO" id="GO:0009007">
    <property type="term" value="F:site-specific DNA-methyltransferase (adenine-specific) activity"/>
    <property type="evidence" value="ECO:0007669"/>
    <property type="project" value="UniProtKB-EC"/>
</dbReference>
<proteinExistence type="inferred from homology"/>
<dbReference type="Proteomes" id="UP000078561">
    <property type="component" value="Unassembled WGS sequence"/>
</dbReference>
<evidence type="ECO:0000256" key="7">
    <source>
        <dbReference type="SAM" id="MobiDB-lite"/>
    </source>
</evidence>
<dbReference type="EMBL" id="LT554889">
    <property type="protein sequence ID" value="SAM08286.1"/>
    <property type="molecule type" value="Genomic_DNA"/>
</dbReference>
<dbReference type="PRINTS" id="PR00507">
    <property type="entry name" value="N12N6MTFRASE"/>
</dbReference>
<feature type="compositionally biased region" description="Acidic residues" evidence="7">
    <location>
        <begin position="119"/>
        <end position="131"/>
    </location>
</feature>
<evidence type="ECO:0000259" key="8">
    <source>
        <dbReference type="Pfam" id="PF07669"/>
    </source>
</evidence>
<evidence type="ECO:0000256" key="2">
    <source>
        <dbReference type="ARBA" id="ARBA00011900"/>
    </source>
</evidence>
<feature type="region of interest" description="Disordered" evidence="7">
    <location>
        <begin position="55"/>
        <end position="135"/>
    </location>
</feature>
<dbReference type="AlphaFoldDB" id="A0A163K4W1"/>
<comment type="similarity">
    <text evidence="1">Belongs to the N(4)/N(6)-methyltransferase family.</text>
</comment>
<dbReference type="InParanoid" id="A0A163K4W1"/>
<feature type="compositionally biased region" description="Polar residues" evidence="7">
    <location>
        <begin position="65"/>
        <end position="84"/>
    </location>
</feature>
<keyword evidence="3" id="KW-0489">Methyltransferase</keyword>
<evidence type="ECO:0000256" key="4">
    <source>
        <dbReference type="ARBA" id="ARBA00022679"/>
    </source>
</evidence>
<dbReference type="OMA" id="FPQAMDS"/>
<evidence type="ECO:0000313" key="9">
    <source>
        <dbReference type="EMBL" id="SAM08286.1"/>
    </source>
</evidence>
<evidence type="ECO:0000256" key="5">
    <source>
        <dbReference type="ARBA" id="ARBA00022691"/>
    </source>
</evidence>
<dbReference type="Pfam" id="PF07669">
    <property type="entry name" value="Eco57I"/>
    <property type="match status" value="1"/>
</dbReference>
<dbReference type="GO" id="GO:0032259">
    <property type="term" value="P:methylation"/>
    <property type="evidence" value="ECO:0007669"/>
    <property type="project" value="UniProtKB-KW"/>
</dbReference>
<feature type="region of interest" description="Disordered" evidence="7">
    <location>
        <begin position="1"/>
        <end position="26"/>
    </location>
</feature>
<dbReference type="InterPro" id="IPR050953">
    <property type="entry name" value="N4_N6_ade-DNA_methylase"/>
</dbReference>
<gene>
    <name evidence="9" type="primary">ABSGL_13948.1 scaffold 14340</name>
</gene>
<dbReference type="PROSITE" id="PS00092">
    <property type="entry name" value="N6_MTASE"/>
    <property type="match status" value="1"/>
</dbReference>
<dbReference type="Gene3D" id="3.40.50.150">
    <property type="entry name" value="Vaccinia Virus protein VP39"/>
    <property type="match status" value="1"/>
</dbReference>
<feature type="compositionally biased region" description="Pro residues" evidence="7">
    <location>
        <begin position="1"/>
        <end position="12"/>
    </location>
</feature>
<dbReference type="OrthoDB" id="2441416at2759"/>
<dbReference type="GO" id="GO:0006304">
    <property type="term" value="P:DNA modification"/>
    <property type="evidence" value="ECO:0007669"/>
    <property type="project" value="InterPro"/>
</dbReference>
<organism evidence="9">
    <name type="scientific">Absidia glauca</name>
    <name type="common">Pin mould</name>
    <dbReference type="NCBI Taxonomy" id="4829"/>
    <lineage>
        <taxon>Eukaryota</taxon>
        <taxon>Fungi</taxon>
        <taxon>Fungi incertae sedis</taxon>
        <taxon>Mucoromycota</taxon>
        <taxon>Mucoromycotina</taxon>
        <taxon>Mucoromycetes</taxon>
        <taxon>Mucorales</taxon>
        <taxon>Cunninghamellaceae</taxon>
        <taxon>Absidia</taxon>
    </lineage>
</organism>
<dbReference type="PANTHER" id="PTHR33841">
    <property type="entry name" value="DNA METHYLTRANSFERASE YEEA-RELATED"/>
    <property type="match status" value="1"/>
</dbReference>
<comment type="catalytic activity">
    <reaction evidence="6">
        <text>a 2'-deoxyadenosine in DNA + S-adenosyl-L-methionine = an N(6)-methyl-2'-deoxyadenosine in DNA + S-adenosyl-L-homocysteine + H(+)</text>
        <dbReference type="Rhea" id="RHEA:15197"/>
        <dbReference type="Rhea" id="RHEA-COMP:12418"/>
        <dbReference type="Rhea" id="RHEA-COMP:12419"/>
        <dbReference type="ChEBI" id="CHEBI:15378"/>
        <dbReference type="ChEBI" id="CHEBI:57856"/>
        <dbReference type="ChEBI" id="CHEBI:59789"/>
        <dbReference type="ChEBI" id="CHEBI:90615"/>
        <dbReference type="ChEBI" id="CHEBI:90616"/>
        <dbReference type="EC" id="2.1.1.72"/>
    </reaction>
</comment>
<evidence type="ECO:0000256" key="1">
    <source>
        <dbReference type="ARBA" id="ARBA00006594"/>
    </source>
</evidence>
<keyword evidence="5" id="KW-0949">S-adenosyl-L-methionine</keyword>
<dbReference type="EC" id="2.1.1.72" evidence="2"/>
<keyword evidence="4" id="KW-0808">Transferase</keyword>
<dbReference type="SUPFAM" id="SSF53335">
    <property type="entry name" value="S-adenosyl-L-methionine-dependent methyltransferases"/>
    <property type="match status" value="1"/>
</dbReference>
<name>A0A163K4W1_ABSGL</name>
<feature type="domain" description="Type II methyltransferase M.TaqI-like" evidence="8">
    <location>
        <begin position="506"/>
        <end position="687"/>
    </location>
</feature>
<evidence type="ECO:0000256" key="6">
    <source>
        <dbReference type="ARBA" id="ARBA00047942"/>
    </source>
</evidence>